<feature type="domain" description="O-methyltransferase dimerisation" evidence="6">
    <location>
        <begin position="88"/>
        <end position="181"/>
    </location>
</feature>
<evidence type="ECO:0000259" key="5">
    <source>
        <dbReference type="Pfam" id="PF00891"/>
    </source>
</evidence>
<dbReference type="GO" id="GO:0032259">
    <property type="term" value="P:methylation"/>
    <property type="evidence" value="ECO:0000318"/>
    <property type="project" value="GO_Central"/>
</dbReference>
<keyword evidence="2" id="KW-0808">Transferase</keyword>
<dbReference type="STRING" id="71139.A0A059DE98"/>
<dbReference type="SUPFAM" id="SSF53335">
    <property type="entry name" value="S-adenosyl-L-methionine-dependent methyltransferases"/>
    <property type="match status" value="1"/>
</dbReference>
<dbReference type="PROSITE" id="PS51683">
    <property type="entry name" value="SAM_OMT_II"/>
    <property type="match status" value="1"/>
</dbReference>
<evidence type="ECO:0000259" key="6">
    <source>
        <dbReference type="Pfam" id="PF08100"/>
    </source>
</evidence>
<evidence type="ECO:0000256" key="2">
    <source>
        <dbReference type="ARBA" id="ARBA00022679"/>
    </source>
</evidence>
<feature type="region of interest" description="Disordered" evidence="4">
    <location>
        <begin position="57"/>
        <end position="77"/>
    </location>
</feature>
<dbReference type="eggNOG" id="KOG3178">
    <property type="taxonomic scope" value="Eukaryota"/>
</dbReference>
<sequence>MRDECTYWCRVQYFAGGLVNRKVPIYRTSTTIPHFNPHHLSVLFPLLSFARVSRKREKRGEERMGSTGSETQMTPTQVSDEEANLFAMQLASASVLPMVLKAAIELDLLEIMAKAGPGAFLSPGEVAAQLPTQNPEAPVMLDRIFRLLASYSVLTCTLRDLPDGKVERLYGLAPVCKFLVKNEDGVSIAALNLMNQDKILMESWYYLKDAVLEGGIPFNKAYGMTAFEYHGTDPRFNKIFNRGMSDHSTITMKKILETYKGFEGLETVVDVGGGTGAVLSMIVAKYPSMKGINFDLPHVIEDAPPLPGVKHVGGDMFVSVPKGDAIFMKWICHDWSDDHCAKFLKNCYDALPNNGKVIVAECVLPVYPDTSLATKNVIHIDCIMLAHNPGGKERTQKEFEALAKGAGFQGFQVMCCAFGTHVMEFLKTA</sequence>
<gene>
    <name evidence="7" type="ORF">EUGRSUZ_A01397</name>
</gene>
<dbReference type="Pfam" id="PF08100">
    <property type="entry name" value="Dimerisation"/>
    <property type="match status" value="1"/>
</dbReference>
<dbReference type="CDD" id="cd02440">
    <property type="entry name" value="AdoMet_MTases"/>
    <property type="match status" value="1"/>
</dbReference>
<dbReference type="Pfam" id="PF00891">
    <property type="entry name" value="Methyltransf_2"/>
    <property type="match status" value="1"/>
</dbReference>
<dbReference type="AlphaFoldDB" id="A0A059DE98"/>
<dbReference type="FunFam" id="3.40.50.150:FF:000061">
    <property type="entry name" value="Caffeic acid O-methyltransferase"/>
    <property type="match status" value="1"/>
</dbReference>
<dbReference type="InterPro" id="IPR029063">
    <property type="entry name" value="SAM-dependent_MTases_sf"/>
</dbReference>
<evidence type="ECO:0008006" key="8">
    <source>
        <dbReference type="Google" id="ProtNLM"/>
    </source>
</evidence>
<evidence type="ECO:0000256" key="3">
    <source>
        <dbReference type="ARBA" id="ARBA00022691"/>
    </source>
</evidence>
<dbReference type="InParanoid" id="A0A059DE98"/>
<dbReference type="InterPro" id="IPR012967">
    <property type="entry name" value="COMT_dimerisation"/>
</dbReference>
<dbReference type="InterPro" id="IPR036390">
    <property type="entry name" value="WH_DNA-bd_sf"/>
</dbReference>
<dbReference type="Gramene" id="KCW89068">
    <property type="protein sequence ID" value="KCW89068"/>
    <property type="gene ID" value="EUGRSUZ_A01397"/>
</dbReference>
<accession>A0A059DE98</accession>
<dbReference type="PANTHER" id="PTHR11746">
    <property type="entry name" value="O-METHYLTRANSFERASE"/>
    <property type="match status" value="1"/>
</dbReference>
<keyword evidence="3" id="KW-0949">S-adenosyl-L-methionine</keyword>
<feature type="domain" description="O-methyltransferase C-terminal" evidence="5">
    <location>
        <begin position="204"/>
        <end position="409"/>
    </location>
</feature>
<dbReference type="InterPro" id="IPR001077">
    <property type="entry name" value="COMT_C"/>
</dbReference>
<dbReference type="Gene3D" id="3.40.50.150">
    <property type="entry name" value="Vaccinia Virus protein VP39"/>
    <property type="match status" value="1"/>
</dbReference>
<organism evidence="7">
    <name type="scientific">Eucalyptus grandis</name>
    <name type="common">Flooded gum</name>
    <dbReference type="NCBI Taxonomy" id="71139"/>
    <lineage>
        <taxon>Eukaryota</taxon>
        <taxon>Viridiplantae</taxon>
        <taxon>Streptophyta</taxon>
        <taxon>Embryophyta</taxon>
        <taxon>Tracheophyta</taxon>
        <taxon>Spermatophyta</taxon>
        <taxon>Magnoliopsida</taxon>
        <taxon>eudicotyledons</taxon>
        <taxon>Gunneridae</taxon>
        <taxon>Pentapetalae</taxon>
        <taxon>rosids</taxon>
        <taxon>malvids</taxon>
        <taxon>Myrtales</taxon>
        <taxon>Myrtaceae</taxon>
        <taxon>Myrtoideae</taxon>
        <taxon>Eucalypteae</taxon>
        <taxon>Eucalyptus</taxon>
    </lineage>
</organism>
<dbReference type="OMA" id="LHDMIVY"/>
<feature type="compositionally biased region" description="Polar residues" evidence="4">
    <location>
        <begin position="66"/>
        <end position="77"/>
    </location>
</feature>
<proteinExistence type="predicted"/>
<dbReference type="GO" id="GO:0008171">
    <property type="term" value="F:O-methyltransferase activity"/>
    <property type="evidence" value="ECO:0000318"/>
    <property type="project" value="GO_Central"/>
</dbReference>
<dbReference type="FunCoup" id="A0A059DE98">
    <property type="interactions" value="955"/>
</dbReference>
<evidence type="ECO:0000313" key="7">
    <source>
        <dbReference type="EMBL" id="KCW89068.1"/>
    </source>
</evidence>
<dbReference type="FunFam" id="1.10.10.10:FF:000357">
    <property type="entry name" value="Caffeic acid 3-O-methyltransferase"/>
    <property type="match status" value="1"/>
</dbReference>
<dbReference type="GO" id="GO:0046983">
    <property type="term" value="F:protein dimerization activity"/>
    <property type="evidence" value="ECO:0007669"/>
    <property type="project" value="InterPro"/>
</dbReference>
<dbReference type="Gene3D" id="1.10.10.10">
    <property type="entry name" value="Winged helix-like DNA-binding domain superfamily/Winged helix DNA-binding domain"/>
    <property type="match status" value="1"/>
</dbReference>
<dbReference type="SUPFAM" id="SSF46785">
    <property type="entry name" value="Winged helix' DNA-binding domain"/>
    <property type="match status" value="1"/>
</dbReference>
<dbReference type="EMBL" id="KK198753">
    <property type="protein sequence ID" value="KCW89068.1"/>
    <property type="molecule type" value="Genomic_DNA"/>
</dbReference>
<dbReference type="InterPro" id="IPR036388">
    <property type="entry name" value="WH-like_DNA-bd_sf"/>
</dbReference>
<keyword evidence="1" id="KW-0489">Methyltransferase</keyword>
<evidence type="ECO:0000256" key="1">
    <source>
        <dbReference type="ARBA" id="ARBA00022603"/>
    </source>
</evidence>
<name>A0A059DE98_EUCGR</name>
<dbReference type="InterPro" id="IPR016461">
    <property type="entry name" value="COMT-like"/>
</dbReference>
<protein>
    <recommendedName>
        <fullName evidence="8">Caffeic acid 3-O-methyltransferase</fullName>
    </recommendedName>
</protein>
<dbReference type="GO" id="GO:0008757">
    <property type="term" value="F:S-adenosylmethionine-dependent methyltransferase activity"/>
    <property type="evidence" value="ECO:0000318"/>
    <property type="project" value="GO_Central"/>
</dbReference>
<reference evidence="7" key="1">
    <citation type="submission" date="2013-07" db="EMBL/GenBank/DDBJ databases">
        <title>The genome of Eucalyptus grandis.</title>
        <authorList>
            <person name="Schmutz J."/>
            <person name="Hayes R."/>
            <person name="Myburg A."/>
            <person name="Tuskan G."/>
            <person name="Grattapaglia D."/>
            <person name="Rokhsar D.S."/>
        </authorList>
    </citation>
    <scope>NUCLEOTIDE SEQUENCE</scope>
    <source>
        <tissue evidence="7">Leaf extractions</tissue>
    </source>
</reference>
<evidence type="ECO:0000256" key="4">
    <source>
        <dbReference type="SAM" id="MobiDB-lite"/>
    </source>
</evidence>